<dbReference type="GO" id="GO:0016887">
    <property type="term" value="F:ATP hydrolysis activity"/>
    <property type="evidence" value="ECO:0007669"/>
    <property type="project" value="InterPro"/>
</dbReference>
<evidence type="ECO:0000313" key="3">
    <source>
        <dbReference type="EMBL" id="POY75987.1"/>
    </source>
</evidence>
<feature type="region of interest" description="Disordered" evidence="1">
    <location>
        <begin position="1114"/>
        <end position="1146"/>
    </location>
</feature>
<organism evidence="3 4">
    <name type="scientific">Rhodotorula taiwanensis</name>
    <dbReference type="NCBI Taxonomy" id="741276"/>
    <lineage>
        <taxon>Eukaryota</taxon>
        <taxon>Fungi</taxon>
        <taxon>Dikarya</taxon>
        <taxon>Basidiomycota</taxon>
        <taxon>Pucciniomycotina</taxon>
        <taxon>Microbotryomycetes</taxon>
        <taxon>Sporidiobolales</taxon>
        <taxon>Sporidiobolaceae</taxon>
        <taxon>Rhodotorula</taxon>
    </lineage>
</organism>
<dbReference type="OrthoDB" id="5186at2759"/>
<keyword evidence="4" id="KW-1185">Reference proteome</keyword>
<proteinExistence type="predicted"/>
<reference evidence="3 4" key="1">
    <citation type="journal article" date="2018" name="Front. Microbiol.">
        <title>Prospects for Fungal Bioremediation of Acidic Radioactive Waste Sites: Characterization and Genome Sequence of Rhodotorula taiwanensis MD1149.</title>
        <authorList>
            <person name="Tkavc R."/>
            <person name="Matrosova V.Y."/>
            <person name="Grichenko O.E."/>
            <person name="Gostincar C."/>
            <person name="Volpe R.P."/>
            <person name="Klimenkova P."/>
            <person name="Gaidamakova E.K."/>
            <person name="Zhou C.E."/>
            <person name="Stewart B.J."/>
            <person name="Lyman M.G."/>
            <person name="Malfatti S.A."/>
            <person name="Rubinfeld B."/>
            <person name="Courtot M."/>
            <person name="Singh J."/>
            <person name="Dalgard C.L."/>
            <person name="Hamilton T."/>
            <person name="Frey K.G."/>
            <person name="Gunde-Cimerman N."/>
            <person name="Dugan L."/>
            <person name="Daly M.J."/>
        </authorList>
    </citation>
    <scope>NUCLEOTIDE SEQUENCE [LARGE SCALE GENOMIC DNA]</scope>
    <source>
        <strain evidence="3 4">MD1149</strain>
    </source>
</reference>
<dbReference type="GO" id="GO:0005524">
    <property type="term" value="F:ATP binding"/>
    <property type="evidence" value="ECO:0007669"/>
    <property type="project" value="InterPro"/>
</dbReference>
<feature type="compositionally biased region" description="Basic and acidic residues" evidence="1">
    <location>
        <begin position="1114"/>
        <end position="1134"/>
    </location>
</feature>
<evidence type="ECO:0000259" key="2">
    <source>
        <dbReference type="PROSITE" id="PS50234"/>
    </source>
</evidence>
<dbReference type="PANTHER" id="PTHR21610:SF9">
    <property type="entry name" value="VON WILLEBRAND FACTOR A DOMAIN-CONTAINING PROTEIN 8"/>
    <property type="match status" value="1"/>
</dbReference>
<name>A0A2S5BGU9_9BASI</name>
<dbReference type="InterPro" id="IPR011704">
    <property type="entry name" value="ATPase_dyneun-rel_AAA"/>
</dbReference>
<gene>
    <name evidence="3" type="ORF">BMF94_1072</name>
</gene>
<accession>A0A2S5BGU9</accession>
<feature type="domain" description="VWFA" evidence="2">
    <location>
        <begin position="1283"/>
        <end position="1471"/>
    </location>
</feature>
<dbReference type="EMBL" id="PJQD01000009">
    <property type="protein sequence ID" value="POY75987.1"/>
    <property type="molecule type" value="Genomic_DNA"/>
</dbReference>
<feature type="compositionally biased region" description="Gly residues" evidence="1">
    <location>
        <begin position="1137"/>
        <end position="1146"/>
    </location>
</feature>
<dbReference type="InterPro" id="IPR036465">
    <property type="entry name" value="vWFA_dom_sf"/>
</dbReference>
<sequence length="1475" mass="162877">MLLSATARQSLRRSFRRRAAVMTAGAKSSDAARDRLDALIRSLTSNASPTTARPTPSQASFVERPLLGHLTLDGLRLPVHETGDADRLPRDDLLLDWTDPSVAAEILWLMKKWELRQDVFLLSNPGPFTRRLALTFLHLLNKPFEICVLHRDVGESDLKQGREIRPGGLLEYTDSGAVRAAKEGKILILDGIERVERGVLPLLNNLLEYREMNLEDGTHIVSASRYDLMVKNGEDTTGFIPAHPDFRIIALGVPVPPYAGLPIDPPFRSRFQARYIDGVEAAKILGRQELVLLRSTAEGELSPKVDEIIGKMAEVMASLQIAREMRAKMASGVKSDSKTEVPLFPQTTLVKLARFLAVFPPPADESLVPPKHFLQLLLVAHPALAYAGLPARRALEEALGSAGFPASWIADIAEIEAATGIVDSEEGIFGWRLVSIERRDATQREARLVFSRAGCADVAVLVPAGALPFSSYPPSSIDDLHITPRFTHLLTSLFQLHALSTFDISFVPSAPTVQSSSASTSLVLSTFSALLGYELESVHLYKELGGRELWMRRVVGSKGGVTGWEPAPLVHGAKAGRLVWLDGVDTLGPTFNSLSRLLNDREGEMWEGRRLTLRAAENSSTSVLDPIHPAFRVITTASKATPPAEWLTEQVAATILALPTIPMPLAEERALLLAVGCPASLVDHLELFAQRYRTLTVAMGSKSRRLGTASLVRIAKRLARFPDENLRTLLERALLVDFLPNTERTALADLFDEVQMKAEPTAELPPVETLSDKLVFGPSNPRDAPREVGRFDLGQDRDGASHIPFVPGYLDNAQQTRYLRDIAIDLEVLGQHILLLGNQGTGKNRIIDQMLYLLGRPREYMQLHRDTTTQALMYTTSIEGGVIRYVDSALLRAVKLGRVIVVDEVDKAPPQVVAVFASLASRGEMTLADGRKIRPSMQAGTSPDDIVLHPNFRLVILANRPGYPFLGNQFLSHLGDSFSTYTIANPDPASELRVLQQLAPDLEVDMLRALVFAFNDLRQEFDAGTLSYPYSLRELLALVRHIRRFPNDTLEQSIRSIFDFDVHRPETIDALAAALKRHRLGVLKVGVDAVRGQEAPVEELRRAKEIDFDPVKEGRETDLKGPKFGKTDNQEHHGGNTWAGGTGGRDTAGLGGRGGYMRLYKGHDIRQVPEALKAQVPDEIKDRARDMARKELAEKLAELDMSSAQSNMYSYYHDRVAAHVNQLVTFLENLEAKEEERVWLKRQSDGELDEARLSEGLTGESTVYKRRGLEKPELGRPQLKPKRIRIVVDVSASMYRNQGDGRLTRSLEAVVMILEAFDRLSATGKAKFRLDIVGHSGDAAEIPLVNVDALPTNSGDRWKVLEKMSLTSQYCWSGDLTLDAINKAVDAIAETDADDYIVLALTDANFDRYGITSEDIRRSLTRNSKVHVAMLGIGESAETAWLPTVLPGKAFCVRETGDLSRTLRTILSSTLDRGL</sequence>
<dbReference type="STRING" id="741276.A0A2S5BGU9"/>
<dbReference type="InterPro" id="IPR027417">
    <property type="entry name" value="P-loop_NTPase"/>
</dbReference>
<dbReference type="Gene3D" id="3.40.50.300">
    <property type="entry name" value="P-loop containing nucleotide triphosphate hydrolases"/>
    <property type="match status" value="2"/>
</dbReference>
<evidence type="ECO:0000256" key="1">
    <source>
        <dbReference type="SAM" id="MobiDB-lite"/>
    </source>
</evidence>
<dbReference type="InterPro" id="IPR039891">
    <property type="entry name" value="VWA8"/>
</dbReference>
<dbReference type="Gene3D" id="3.40.50.410">
    <property type="entry name" value="von Willebrand factor, type A domain"/>
    <property type="match status" value="1"/>
</dbReference>
<dbReference type="PANTHER" id="PTHR21610">
    <property type="entry name" value="VON WILLEBRAND FACTOR A DOMAIN-CONTAINING PROTEIN 8"/>
    <property type="match status" value="1"/>
</dbReference>
<dbReference type="SUPFAM" id="SSF52540">
    <property type="entry name" value="P-loop containing nucleoside triphosphate hydrolases"/>
    <property type="match status" value="2"/>
</dbReference>
<protein>
    <recommendedName>
        <fullName evidence="2">VWFA domain-containing protein</fullName>
    </recommendedName>
</protein>
<comment type="caution">
    <text evidence="3">The sequence shown here is derived from an EMBL/GenBank/DDBJ whole genome shotgun (WGS) entry which is preliminary data.</text>
</comment>
<dbReference type="Proteomes" id="UP000237144">
    <property type="component" value="Unassembled WGS sequence"/>
</dbReference>
<dbReference type="Pfam" id="PF07728">
    <property type="entry name" value="AAA_5"/>
    <property type="match status" value="3"/>
</dbReference>
<evidence type="ECO:0000313" key="4">
    <source>
        <dbReference type="Proteomes" id="UP000237144"/>
    </source>
</evidence>
<dbReference type="GO" id="GO:0005737">
    <property type="term" value="C:cytoplasm"/>
    <property type="evidence" value="ECO:0007669"/>
    <property type="project" value="TreeGrafter"/>
</dbReference>
<dbReference type="PROSITE" id="PS50234">
    <property type="entry name" value="VWFA"/>
    <property type="match status" value="1"/>
</dbReference>
<dbReference type="InterPro" id="IPR002035">
    <property type="entry name" value="VWF_A"/>
</dbReference>
<dbReference type="SUPFAM" id="SSF53300">
    <property type="entry name" value="vWA-like"/>
    <property type="match status" value="1"/>
</dbReference>